<organism evidence="3 4">
    <name type="scientific">Thalictrum thalictroides</name>
    <name type="common">Rue-anemone</name>
    <name type="synonym">Anemone thalictroides</name>
    <dbReference type="NCBI Taxonomy" id="46969"/>
    <lineage>
        <taxon>Eukaryota</taxon>
        <taxon>Viridiplantae</taxon>
        <taxon>Streptophyta</taxon>
        <taxon>Embryophyta</taxon>
        <taxon>Tracheophyta</taxon>
        <taxon>Spermatophyta</taxon>
        <taxon>Magnoliopsida</taxon>
        <taxon>Ranunculales</taxon>
        <taxon>Ranunculaceae</taxon>
        <taxon>Thalictroideae</taxon>
        <taxon>Thalictrum</taxon>
    </lineage>
</organism>
<dbReference type="Pfam" id="PF00234">
    <property type="entry name" value="Tryp_alpha_amyl"/>
    <property type="match status" value="1"/>
</dbReference>
<name>A0A7J6WDS7_THATH</name>
<dbReference type="InterPro" id="IPR039265">
    <property type="entry name" value="DIR1-like"/>
</dbReference>
<dbReference type="Proteomes" id="UP000554482">
    <property type="component" value="Unassembled WGS sequence"/>
</dbReference>
<reference evidence="3 4" key="1">
    <citation type="submission" date="2020-06" db="EMBL/GenBank/DDBJ databases">
        <title>Transcriptomic and genomic resources for Thalictrum thalictroides and T. hernandezii: Facilitating candidate gene discovery in an emerging model plant lineage.</title>
        <authorList>
            <person name="Arias T."/>
            <person name="Riano-Pachon D.M."/>
            <person name="Di Stilio V.S."/>
        </authorList>
    </citation>
    <scope>NUCLEOTIDE SEQUENCE [LARGE SCALE GENOMIC DNA]</scope>
    <source>
        <strain evidence="4">cv. WT478/WT964</strain>
        <tissue evidence="3">Leaves</tissue>
    </source>
</reference>
<dbReference type="GO" id="GO:0005504">
    <property type="term" value="F:fatty acid binding"/>
    <property type="evidence" value="ECO:0007669"/>
    <property type="project" value="InterPro"/>
</dbReference>
<dbReference type="PANTHER" id="PTHR33122:SF33">
    <property type="entry name" value="BIFUNCTIONAL INHIBITOR_LIPID-TRANSFER PROTEIN_SEED STORAGE 2S ALBUMIN SUPERFAMILY PROTEIN"/>
    <property type="match status" value="1"/>
</dbReference>
<dbReference type="EMBL" id="JABWDY010017918">
    <property type="protein sequence ID" value="KAF5195028.1"/>
    <property type="molecule type" value="Genomic_DNA"/>
</dbReference>
<dbReference type="SMART" id="SM00499">
    <property type="entry name" value="AAI"/>
    <property type="match status" value="1"/>
</dbReference>
<accession>A0A7J6WDS7</accession>
<evidence type="ECO:0000313" key="4">
    <source>
        <dbReference type="Proteomes" id="UP000554482"/>
    </source>
</evidence>
<protein>
    <submittedName>
        <fullName evidence="3">Bifunctional inhibitor/lipid-transfer protein/seed storage 2S albumin superfamily protein</fullName>
    </submittedName>
</protein>
<dbReference type="PANTHER" id="PTHR33122">
    <property type="entry name" value="LIPID BINDING PROTEIN-RELATED"/>
    <property type="match status" value="1"/>
</dbReference>
<evidence type="ECO:0000256" key="1">
    <source>
        <dbReference type="SAM" id="SignalP"/>
    </source>
</evidence>
<keyword evidence="1" id="KW-0732">Signal</keyword>
<dbReference type="AlphaFoldDB" id="A0A7J6WDS7"/>
<comment type="caution">
    <text evidence="3">The sequence shown here is derived from an EMBL/GenBank/DDBJ whole genome shotgun (WGS) entry which is preliminary data.</text>
</comment>
<dbReference type="InterPro" id="IPR036312">
    <property type="entry name" value="Bifun_inhib/LTP/seed_sf"/>
</dbReference>
<dbReference type="InterPro" id="IPR016140">
    <property type="entry name" value="Bifunc_inhib/LTP/seed_store"/>
</dbReference>
<keyword evidence="4" id="KW-1185">Reference proteome</keyword>
<feature type="domain" description="Bifunctional inhibitor/plant lipid transfer protein/seed storage helical" evidence="2">
    <location>
        <begin position="31"/>
        <end position="104"/>
    </location>
</feature>
<feature type="chain" id="PRO_5029746588" evidence="1">
    <location>
        <begin position="29"/>
        <end position="128"/>
    </location>
</feature>
<evidence type="ECO:0000259" key="2">
    <source>
        <dbReference type="SMART" id="SM00499"/>
    </source>
</evidence>
<dbReference type="SUPFAM" id="SSF47699">
    <property type="entry name" value="Bifunctional inhibitor/lipid-transfer protein/seed storage 2S albumin"/>
    <property type="match status" value="1"/>
</dbReference>
<dbReference type="OrthoDB" id="1911693at2759"/>
<proteinExistence type="predicted"/>
<evidence type="ECO:0000313" key="3">
    <source>
        <dbReference type="EMBL" id="KAF5195028.1"/>
    </source>
</evidence>
<dbReference type="Gene3D" id="1.10.110.10">
    <property type="entry name" value="Plant lipid-transfer and hydrophobic proteins"/>
    <property type="match status" value="1"/>
</dbReference>
<dbReference type="GO" id="GO:0009627">
    <property type="term" value="P:systemic acquired resistance"/>
    <property type="evidence" value="ECO:0007669"/>
    <property type="project" value="InterPro"/>
</dbReference>
<sequence>MKAVGTTKLVAVLVTLAIMASMVKQGTAQGCSTTFFSSLVQLIPCRPAVTPFSPIPPSESCCNAVRTLGQACLCVLVSGPPISGVDRNMAMQLPSKCNTNFAPCDIEKYSDAINKRIISYHRLGWVEL</sequence>
<gene>
    <name evidence="3" type="ORF">FRX31_015388</name>
</gene>
<feature type="signal peptide" evidence="1">
    <location>
        <begin position="1"/>
        <end position="28"/>
    </location>
</feature>